<dbReference type="PANTHER" id="PTHR12300">
    <property type="entry name" value="HVA22-LIKE PROTEINS"/>
    <property type="match status" value="1"/>
</dbReference>
<accession>A0AAU9JQ10</accession>
<sequence length="207" mass="23513">MTIYYKWVLKINLNFTYNNMEQVNKILQDLTHRTKNMPVLKDISAKTGLETGHIVAGSGVLLLICMLFGLGASLITDIIAILYPAYMSFKAIESAETDDDKQWLTYWVVFAIFKVIDDWSEILFSWLPFYYPIKLAFLIFLFAPQTRGALTIYETAIRPVLKKHMEDIDASIGQAMDIGEKVATIAKEEAIKQGTNIVIKNMTQTSN</sequence>
<evidence type="ECO:0000313" key="3">
    <source>
        <dbReference type="EMBL" id="CAG9327200.1"/>
    </source>
</evidence>
<evidence type="ECO:0000313" key="4">
    <source>
        <dbReference type="Proteomes" id="UP001162131"/>
    </source>
</evidence>
<name>A0AAU9JQ10_9CILI</name>
<dbReference type="GO" id="GO:0016020">
    <property type="term" value="C:membrane"/>
    <property type="evidence" value="ECO:0007669"/>
    <property type="project" value="UniProtKB-SubCell"/>
</dbReference>
<feature type="transmembrane region" description="Helical" evidence="2">
    <location>
        <begin position="133"/>
        <end position="153"/>
    </location>
</feature>
<keyword evidence="2" id="KW-0472">Membrane</keyword>
<evidence type="ECO:0008006" key="5">
    <source>
        <dbReference type="Google" id="ProtNLM"/>
    </source>
</evidence>
<dbReference type="EMBL" id="CAJZBQ010000043">
    <property type="protein sequence ID" value="CAG9327200.1"/>
    <property type="molecule type" value="Genomic_DNA"/>
</dbReference>
<dbReference type="Proteomes" id="UP001162131">
    <property type="component" value="Unassembled WGS sequence"/>
</dbReference>
<dbReference type="AlphaFoldDB" id="A0AAU9JQ10"/>
<comment type="subcellular location">
    <subcellularLocation>
        <location evidence="1">Membrane</location>
        <topology evidence="1">Multi-pass membrane protein</topology>
    </subcellularLocation>
</comment>
<comment type="similarity">
    <text evidence="1">Belongs to the DP1 family.</text>
</comment>
<keyword evidence="2" id="KW-1133">Transmembrane helix</keyword>
<protein>
    <recommendedName>
        <fullName evidence="5">HVA22-like protein</fullName>
    </recommendedName>
</protein>
<evidence type="ECO:0000256" key="1">
    <source>
        <dbReference type="RuleBase" id="RU362006"/>
    </source>
</evidence>
<keyword evidence="2" id="KW-0812">Transmembrane</keyword>
<dbReference type="Pfam" id="PF03134">
    <property type="entry name" value="TB2_DP1_HVA22"/>
    <property type="match status" value="1"/>
</dbReference>
<organism evidence="3 4">
    <name type="scientific">Blepharisma stoltei</name>
    <dbReference type="NCBI Taxonomy" id="1481888"/>
    <lineage>
        <taxon>Eukaryota</taxon>
        <taxon>Sar</taxon>
        <taxon>Alveolata</taxon>
        <taxon>Ciliophora</taxon>
        <taxon>Postciliodesmatophora</taxon>
        <taxon>Heterotrichea</taxon>
        <taxon>Heterotrichida</taxon>
        <taxon>Blepharismidae</taxon>
        <taxon>Blepharisma</taxon>
    </lineage>
</organism>
<reference evidence="3" key="1">
    <citation type="submission" date="2021-09" db="EMBL/GenBank/DDBJ databases">
        <authorList>
            <consortium name="AG Swart"/>
            <person name="Singh M."/>
            <person name="Singh A."/>
            <person name="Seah K."/>
            <person name="Emmerich C."/>
        </authorList>
    </citation>
    <scope>NUCLEOTIDE SEQUENCE</scope>
    <source>
        <strain evidence="3">ATCC30299</strain>
    </source>
</reference>
<proteinExistence type="inferred from homology"/>
<gene>
    <name evidence="3" type="ORF">BSTOLATCC_MIC43240</name>
</gene>
<keyword evidence="4" id="KW-1185">Reference proteome</keyword>
<evidence type="ECO:0000256" key="2">
    <source>
        <dbReference type="SAM" id="Phobius"/>
    </source>
</evidence>
<comment type="caution">
    <text evidence="3">The sequence shown here is derived from an EMBL/GenBank/DDBJ whole genome shotgun (WGS) entry which is preliminary data.</text>
</comment>
<dbReference type="InterPro" id="IPR004345">
    <property type="entry name" value="TB2_DP1_HVA22"/>
</dbReference>
<feature type="transmembrane region" description="Helical" evidence="2">
    <location>
        <begin position="60"/>
        <end position="83"/>
    </location>
</feature>